<feature type="region of interest" description="Disordered" evidence="1">
    <location>
        <begin position="127"/>
        <end position="153"/>
    </location>
</feature>
<dbReference type="EMBL" id="RKLT01000011">
    <property type="protein sequence ID" value="MBX0296858.1"/>
    <property type="molecule type" value="Genomic_DNA"/>
</dbReference>
<dbReference type="Proteomes" id="UP001430455">
    <property type="component" value="Unassembled WGS sequence"/>
</dbReference>
<proteinExistence type="predicted"/>
<accession>A0AAW4PG53</accession>
<organism evidence="2 3">
    <name type="scientific">Haloarcula nitratireducens</name>
    <dbReference type="NCBI Taxonomy" id="2487749"/>
    <lineage>
        <taxon>Archaea</taxon>
        <taxon>Methanobacteriati</taxon>
        <taxon>Methanobacteriota</taxon>
        <taxon>Stenosarchaea group</taxon>
        <taxon>Halobacteria</taxon>
        <taxon>Halobacteriales</taxon>
        <taxon>Haloarculaceae</taxon>
        <taxon>Haloarcula</taxon>
    </lineage>
</organism>
<sequence>MPEQARLQIYTTEDVNEKVEQRADRADLSKSKYCEMVLKKHHGMELRGRLARHSADEDIIATIDNAADDISTSIEELQVEATPDLEHIQSLETMYVIALWELLKEDYSPAEREAAIKRAALQMNDAAADASAIAQTDDEEQLSPLDPLLASDS</sequence>
<keyword evidence="3" id="KW-1185">Reference proteome</keyword>
<comment type="caution">
    <text evidence="2">The sequence shown here is derived from an EMBL/GenBank/DDBJ whole genome shotgun (WGS) entry which is preliminary data.</text>
</comment>
<reference evidence="2 3" key="1">
    <citation type="submission" date="2021-06" db="EMBL/GenBank/DDBJ databases">
        <title>Halomicroarcula sp. a new haloarchaeum isolated from saline soil.</title>
        <authorList>
            <person name="Duran-Viseras A."/>
            <person name="Sanchez-Porro C."/>
            <person name="Ventosa A."/>
        </authorList>
    </citation>
    <scope>NUCLEOTIDE SEQUENCE [LARGE SCALE GENOMIC DNA]</scope>
    <source>
        <strain evidence="2 3">F27</strain>
    </source>
</reference>
<evidence type="ECO:0008006" key="4">
    <source>
        <dbReference type="Google" id="ProtNLM"/>
    </source>
</evidence>
<evidence type="ECO:0000313" key="2">
    <source>
        <dbReference type="EMBL" id="MBX0296858.1"/>
    </source>
</evidence>
<dbReference type="RefSeq" id="WP_220581448.1">
    <property type="nucleotide sequence ID" value="NZ_RKLT01000011.1"/>
</dbReference>
<name>A0AAW4PG53_9EURY</name>
<evidence type="ECO:0000313" key="3">
    <source>
        <dbReference type="Proteomes" id="UP001430455"/>
    </source>
</evidence>
<feature type="compositionally biased region" description="Low complexity" evidence="1">
    <location>
        <begin position="142"/>
        <end position="153"/>
    </location>
</feature>
<evidence type="ECO:0000256" key="1">
    <source>
        <dbReference type="SAM" id="MobiDB-lite"/>
    </source>
</evidence>
<protein>
    <recommendedName>
        <fullName evidence="4">Ribbon-helix-helix protein</fullName>
    </recommendedName>
</protein>
<dbReference type="AlphaFoldDB" id="A0AAW4PG53"/>
<gene>
    <name evidence="2" type="ORF">EGH23_18430</name>
</gene>